<keyword evidence="10" id="KW-1185">Reference proteome</keyword>
<dbReference type="Proteomes" id="UP001200022">
    <property type="component" value="Unassembled WGS sequence"/>
</dbReference>
<comment type="caution">
    <text evidence="9">The sequence shown here is derived from an EMBL/GenBank/DDBJ whole genome shotgun (WGS) entry which is preliminary data.</text>
</comment>
<feature type="signal peptide" evidence="8">
    <location>
        <begin position="1"/>
        <end position="18"/>
    </location>
</feature>
<dbReference type="PANTHER" id="PTHR30026">
    <property type="entry name" value="OUTER MEMBRANE PROTEIN TOLC"/>
    <property type="match status" value="1"/>
</dbReference>
<dbReference type="SUPFAM" id="SSF56954">
    <property type="entry name" value="Outer membrane efflux proteins (OEP)"/>
    <property type="match status" value="1"/>
</dbReference>
<protein>
    <submittedName>
        <fullName evidence="9">TolC family protein</fullName>
    </submittedName>
</protein>
<evidence type="ECO:0000256" key="8">
    <source>
        <dbReference type="SAM" id="SignalP"/>
    </source>
</evidence>
<evidence type="ECO:0000256" key="2">
    <source>
        <dbReference type="ARBA" id="ARBA00007613"/>
    </source>
</evidence>
<comment type="subcellular location">
    <subcellularLocation>
        <location evidence="1">Cell outer membrane</location>
    </subcellularLocation>
</comment>
<keyword evidence="8" id="KW-0732">Signal</keyword>
<dbReference type="InterPro" id="IPR051906">
    <property type="entry name" value="TolC-like"/>
</dbReference>
<evidence type="ECO:0000256" key="6">
    <source>
        <dbReference type="ARBA" id="ARBA00023136"/>
    </source>
</evidence>
<accession>A0ABS9IL61</accession>
<dbReference type="EMBL" id="JAKKDV010000005">
    <property type="protein sequence ID" value="MCF7561324.1"/>
    <property type="molecule type" value="Genomic_DNA"/>
</dbReference>
<evidence type="ECO:0000256" key="7">
    <source>
        <dbReference type="ARBA" id="ARBA00023237"/>
    </source>
</evidence>
<evidence type="ECO:0000256" key="1">
    <source>
        <dbReference type="ARBA" id="ARBA00004442"/>
    </source>
</evidence>
<evidence type="ECO:0000256" key="5">
    <source>
        <dbReference type="ARBA" id="ARBA00022692"/>
    </source>
</evidence>
<organism evidence="9 10">
    <name type="scientific">Flaviramulus multivorans</name>
    <dbReference type="NCBI Taxonomy" id="1304750"/>
    <lineage>
        <taxon>Bacteria</taxon>
        <taxon>Pseudomonadati</taxon>
        <taxon>Bacteroidota</taxon>
        <taxon>Flavobacteriia</taxon>
        <taxon>Flavobacteriales</taxon>
        <taxon>Flavobacteriaceae</taxon>
        <taxon>Flaviramulus</taxon>
    </lineage>
</organism>
<dbReference type="PANTHER" id="PTHR30026:SF20">
    <property type="entry name" value="OUTER MEMBRANE PROTEIN TOLC"/>
    <property type="match status" value="1"/>
</dbReference>
<evidence type="ECO:0000256" key="3">
    <source>
        <dbReference type="ARBA" id="ARBA00022448"/>
    </source>
</evidence>
<feature type="chain" id="PRO_5045483544" evidence="8">
    <location>
        <begin position="19"/>
        <end position="464"/>
    </location>
</feature>
<evidence type="ECO:0000256" key="4">
    <source>
        <dbReference type="ARBA" id="ARBA00022452"/>
    </source>
</evidence>
<evidence type="ECO:0000313" key="9">
    <source>
        <dbReference type="EMBL" id="MCF7561324.1"/>
    </source>
</evidence>
<keyword evidence="7" id="KW-0998">Cell outer membrane</keyword>
<keyword evidence="4" id="KW-1134">Transmembrane beta strand</keyword>
<comment type="similarity">
    <text evidence="2">Belongs to the outer membrane factor (OMF) (TC 1.B.17) family.</text>
</comment>
<dbReference type="InterPro" id="IPR003423">
    <property type="entry name" value="OMP_efflux"/>
</dbReference>
<sequence length="464" mass="53552">MRLFLLKIILFFSTAVIAQDSTTVISLSEYLGYVKTFHPIVKQANLLINESEAELLKARGAFDPKLEVDYDRKKFKNTEYYDKLNAAFKIPTWYGVEFKGNFEENDGVFLNPEANLPNEGLYSMGVSVSIARGFLTNKRMAMLRQSKLYVNQAQADRQLLVNNILYEATITYFNWLKTYNEKRVYEDFLINAEIRFKGIKKNYEVGEMSAIDTIEARIALNDRKLNLEKSRIKFIKSSLELSNYLWLKDDTPIEINDYVIPDVNTVQIIDATLNTSDLNLENMDIVNHPKLQSLDYKLQSLNIERRLKLNNLLPKVDLQYNFLSETPEIARSFSTSAYKSGLSISFPLFLRKERGDLKLAKIKIQDTQFEIQTTKVSLKNKINAISQELESFASQNNFLRVIVNDYDTMLKAEERKFLLGESSLFLVNSRESKLIEAKLKAIELENDFFNTKAILFNALAPPIE</sequence>
<name>A0ABS9IL61_9FLAO</name>
<proteinExistence type="inferred from homology"/>
<reference evidence="9 10" key="1">
    <citation type="submission" date="2022-01" db="EMBL/GenBank/DDBJ databases">
        <title>Draft genome sequence of Sabulilitoribacter multivorans KCTC 32326.</title>
        <authorList>
            <person name="Oh J.-S."/>
        </authorList>
    </citation>
    <scope>NUCLEOTIDE SEQUENCE [LARGE SCALE GENOMIC DNA]</scope>
    <source>
        <strain evidence="9 10">M-M16</strain>
    </source>
</reference>
<dbReference type="RefSeq" id="WP_237232001.1">
    <property type="nucleotide sequence ID" value="NZ_JAKKDV010000005.1"/>
</dbReference>
<dbReference type="Gene3D" id="1.20.1600.10">
    <property type="entry name" value="Outer membrane efflux proteins (OEP)"/>
    <property type="match status" value="1"/>
</dbReference>
<dbReference type="Pfam" id="PF02321">
    <property type="entry name" value="OEP"/>
    <property type="match status" value="1"/>
</dbReference>
<keyword evidence="6" id="KW-0472">Membrane</keyword>
<keyword evidence="5" id="KW-0812">Transmembrane</keyword>
<keyword evidence="3" id="KW-0813">Transport</keyword>
<evidence type="ECO:0000313" key="10">
    <source>
        <dbReference type="Proteomes" id="UP001200022"/>
    </source>
</evidence>
<gene>
    <name evidence="9" type="ORF">L3X39_11815</name>
</gene>